<feature type="region of interest" description="Disordered" evidence="1">
    <location>
        <begin position="1"/>
        <end position="76"/>
    </location>
</feature>
<reference evidence="2" key="1">
    <citation type="submission" date="2017-08" db="EMBL/GenBank/DDBJ databases">
        <authorList>
            <person name="Polle J.E."/>
            <person name="Barry K."/>
            <person name="Cushman J."/>
            <person name="Schmutz J."/>
            <person name="Tran D."/>
            <person name="Hathwaick L.T."/>
            <person name="Yim W.C."/>
            <person name="Jenkins J."/>
            <person name="Mckie-Krisberg Z.M."/>
            <person name="Prochnik S."/>
            <person name="Lindquist E."/>
            <person name="Dockter R.B."/>
            <person name="Adam C."/>
            <person name="Molina H."/>
            <person name="Bunkerborg J."/>
            <person name="Jin E."/>
            <person name="Buchheim M."/>
            <person name="Magnuson J."/>
        </authorList>
    </citation>
    <scope>NUCLEOTIDE SEQUENCE</scope>
    <source>
        <strain evidence="2">CCAP 19/18</strain>
    </source>
</reference>
<feature type="non-terminal residue" evidence="2">
    <location>
        <position position="93"/>
    </location>
</feature>
<proteinExistence type="predicted"/>
<organism evidence="2 3">
    <name type="scientific">Dunaliella salina</name>
    <name type="common">Green alga</name>
    <name type="synonym">Protococcus salinus</name>
    <dbReference type="NCBI Taxonomy" id="3046"/>
    <lineage>
        <taxon>Eukaryota</taxon>
        <taxon>Viridiplantae</taxon>
        <taxon>Chlorophyta</taxon>
        <taxon>core chlorophytes</taxon>
        <taxon>Chlorophyceae</taxon>
        <taxon>CS clade</taxon>
        <taxon>Chlamydomonadales</taxon>
        <taxon>Dunaliellaceae</taxon>
        <taxon>Dunaliella</taxon>
    </lineage>
</organism>
<gene>
    <name evidence="2" type="ORF">DUNSADRAFT_7983</name>
</gene>
<dbReference type="Proteomes" id="UP000815325">
    <property type="component" value="Unassembled WGS sequence"/>
</dbReference>
<sequence>WQPGGPHGQRRASEGGDGHSTNPADLSLHQSLPRRPSLDWPNLNNQTGFKPKGHEHRPPSLELPDAAKNMQTSEGTHQVFADHRAKLEAGNKP</sequence>
<feature type="compositionally biased region" description="Polar residues" evidence="1">
    <location>
        <begin position="19"/>
        <end position="30"/>
    </location>
</feature>
<name>A0ABQ7GKE5_DUNSA</name>
<accession>A0ABQ7GKE5</accession>
<evidence type="ECO:0000256" key="1">
    <source>
        <dbReference type="SAM" id="MobiDB-lite"/>
    </source>
</evidence>
<protein>
    <recommendedName>
        <fullName evidence="4">Encoded protein</fullName>
    </recommendedName>
</protein>
<evidence type="ECO:0000313" key="2">
    <source>
        <dbReference type="EMBL" id="KAF5835039.1"/>
    </source>
</evidence>
<comment type="caution">
    <text evidence="2">The sequence shown here is derived from an EMBL/GenBank/DDBJ whole genome shotgun (WGS) entry which is preliminary data.</text>
</comment>
<keyword evidence="3" id="KW-1185">Reference proteome</keyword>
<evidence type="ECO:0000313" key="3">
    <source>
        <dbReference type="Proteomes" id="UP000815325"/>
    </source>
</evidence>
<dbReference type="EMBL" id="MU069725">
    <property type="protein sequence ID" value="KAF5835039.1"/>
    <property type="molecule type" value="Genomic_DNA"/>
</dbReference>
<feature type="non-terminal residue" evidence="2">
    <location>
        <position position="1"/>
    </location>
</feature>
<evidence type="ECO:0008006" key="4">
    <source>
        <dbReference type="Google" id="ProtNLM"/>
    </source>
</evidence>